<reference evidence="2 3" key="1">
    <citation type="submission" date="2017-04" db="EMBL/GenBank/DDBJ databases">
        <title>Complete Genome Sequence of the Bacillus horikoshii 20a strain from Cuatro Cienegas, Coahuila, Mexico.</title>
        <authorList>
            <person name="Zarza E."/>
            <person name="Alcaraz L.D."/>
            <person name="Aguilar-Salinas B."/>
            <person name="Islas A."/>
            <person name="Olmedo-Alvarez G."/>
        </authorList>
    </citation>
    <scope>NUCLEOTIDE SEQUENCE [LARGE SCALE GENOMIC DNA]</scope>
    <source>
        <strain evidence="2 3">20a</strain>
    </source>
</reference>
<sequence length="183" mass="20924">MVDSVLTLKFLISLIVFGVLLVGAVKLLLRKSRLGPISVVLVVLLGGYYLYDQIISTTSDAAVLNDVHEDSEIRSLEIRKLEFEGSTYSFKERVLIEEEETIQEILQDLSGLDLKRDINKERGGSDYVLNILVSNQKDNVMETGNVQIIVGKEYIDDYYKIVSEKDHLKTIKELEREVEWKEK</sequence>
<gene>
    <name evidence="2" type="ORF">B4U37_13460</name>
</gene>
<accession>A0ABM6KKM1</accession>
<name>A0ABM6KKM1_9BACI</name>
<evidence type="ECO:0000256" key="1">
    <source>
        <dbReference type="SAM" id="Phobius"/>
    </source>
</evidence>
<feature type="transmembrane region" description="Helical" evidence="1">
    <location>
        <begin position="34"/>
        <end position="51"/>
    </location>
</feature>
<evidence type="ECO:0000313" key="2">
    <source>
        <dbReference type="EMBL" id="ART76990.1"/>
    </source>
</evidence>
<keyword evidence="3" id="KW-1185">Reference proteome</keyword>
<feature type="transmembrane region" description="Helical" evidence="1">
    <location>
        <begin position="6"/>
        <end position="29"/>
    </location>
</feature>
<evidence type="ECO:0000313" key="3">
    <source>
        <dbReference type="Proteomes" id="UP000195573"/>
    </source>
</evidence>
<dbReference type="RefSeq" id="WP_088018644.1">
    <property type="nucleotide sequence ID" value="NZ_CP020880.1"/>
</dbReference>
<dbReference type="GeneID" id="96739425"/>
<dbReference type="EMBL" id="CP020880">
    <property type="protein sequence ID" value="ART76990.1"/>
    <property type="molecule type" value="Genomic_DNA"/>
</dbReference>
<protein>
    <submittedName>
        <fullName evidence="2">Uncharacterized protein</fullName>
    </submittedName>
</protein>
<proteinExistence type="predicted"/>
<dbReference type="Proteomes" id="UP000195573">
    <property type="component" value="Chromosome"/>
</dbReference>
<keyword evidence="1" id="KW-0472">Membrane</keyword>
<keyword evidence="1" id="KW-1133">Transmembrane helix</keyword>
<keyword evidence="1" id="KW-0812">Transmembrane</keyword>
<organism evidence="2 3">
    <name type="scientific">Sutcliffiella horikoshii</name>
    <dbReference type="NCBI Taxonomy" id="79883"/>
    <lineage>
        <taxon>Bacteria</taxon>
        <taxon>Bacillati</taxon>
        <taxon>Bacillota</taxon>
        <taxon>Bacilli</taxon>
        <taxon>Bacillales</taxon>
        <taxon>Bacillaceae</taxon>
        <taxon>Sutcliffiella</taxon>
    </lineage>
</organism>